<dbReference type="EMBL" id="JAFBEE010000001">
    <property type="protein sequence ID" value="MBM7613781.1"/>
    <property type="molecule type" value="Genomic_DNA"/>
</dbReference>
<keyword evidence="1" id="KW-0472">Membrane</keyword>
<feature type="transmembrane region" description="Helical" evidence="1">
    <location>
        <begin position="68"/>
        <end position="90"/>
    </location>
</feature>
<protein>
    <submittedName>
        <fullName evidence="2">Uncharacterized protein</fullName>
    </submittedName>
</protein>
<keyword evidence="1" id="KW-0812">Transmembrane</keyword>
<sequence>MKYKMIRGATLLAAIITIISSLSYLYKKIMIPGLGPLSLAIVMFGLVYSSKHQYSEGKISRQYWRFMFYVGLLGGILNIFAGISQIMVAVSK</sequence>
<reference evidence="2 3" key="1">
    <citation type="submission" date="2021-01" db="EMBL/GenBank/DDBJ databases">
        <title>Genomic Encyclopedia of Type Strains, Phase IV (KMG-IV): sequencing the most valuable type-strain genomes for metagenomic binning, comparative biology and taxonomic classification.</title>
        <authorList>
            <person name="Goeker M."/>
        </authorList>
    </citation>
    <scope>NUCLEOTIDE SEQUENCE [LARGE SCALE GENOMIC DNA]</scope>
    <source>
        <strain evidence="2 3">DSM 25890</strain>
    </source>
</reference>
<proteinExistence type="predicted"/>
<evidence type="ECO:0000313" key="3">
    <source>
        <dbReference type="Proteomes" id="UP001314796"/>
    </source>
</evidence>
<gene>
    <name evidence="2" type="ORF">JOC73_000289</name>
</gene>
<organism evidence="2 3">
    <name type="scientific">Alkaliphilus hydrothermalis</name>
    <dbReference type="NCBI Taxonomy" id="1482730"/>
    <lineage>
        <taxon>Bacteria</taxon>
        <taxon>Bacillati</taxon>
        <taxon>Bacillota</taxon>
        <taxon>Clostridia</taxon>
        <taxon>Peptostreptococcales</taxon>
        <taxon>Natronincolaceae</taxon>
        <taxon>Alkaliphilus</taxon>
    </lineage>
</organism>
<evidence type="ECO:0000313" key="2">
    <source>
        <dbReference type="EMBL" id="MBM7613781.1"/>
    </source>
</evidence>
<keyword evidence="1" id="KW-1133">Transmembrane helix</keyword>
<dbReference type="Proteomes" id="UP001314796">
    <property type="component" value="Unassembled WGS sequence"/>
</dbReference>
<feature type="transmembrane region" description="Helical" evidence="1">
    <location>
        <begin position="31"/>
        <end position="48"/>
    </location>
</feature>
<keyword evidence="3" id="KW-1185">Reference proteome</keyword>
<accession>A0ABS2NLJ0</accession>
<dbReference type="RefSeq" id="WP_204400047.1">
    <property type="nucleotide sequence ID" value="NZ_JAFBEE010000001.1"/>
</dbReference>
<evidence type="ECO:0000256" key="1">
    <source>
        <dbReference type="SAM" id="Phobius"/>
    </source>
</evidence>
<name>A0ABS2NLJ0_9FIRM</name>
<comment type="caution">
    <text evidence="2">The sequence shown here is derived from an EMBL/GenBank/DDBJ whole genome shotgun (WGS) entry which is preliminary data.</text>
</comment>